<dbReference type="AlphaFoldDB" id="A0A5B6WNC8"/>
<keyword evidence="5" id="KW-1185">Reference proteome</keyword>
<dbReference type="PANTHER" id="PTHR32108:SF5">
    <property type="entry name" value="DYNACTIN SUBUNIT 1-LIKE"/>
    <property type="match status" value="1"/>
</dbReference>
<accession>A0A5B6WNC8</accession>
<organism evidence="4 5">
    <name type="scientific">Gossypium australe</name>
    <dbReference type="NCBI Taxonomy" id="47621"/>
    <lineage>
        <taxon>Eukaryota</taxon>
        <taxon>Viridiplantae</taxon>
        <taxon>Streptophyta</taxon>
        <taxon>Embryophyta</taxon>
        <taxon>Tracheophyta</taxon>
        <taxon>Spermatophyta</taxon>
        <taxon>Magnoliopsida</taxon>
        <taxon>eudicotyledons</taxon>
        <taxon>Gunneridae</taxon>
        <taxon>Pentapetalae</taxon>
        <taxon>rosids</taxon>
        <taxon>malvids</taxon>
        <taxon>Malvales</taxon>
        <taxon>Malvaceae</taxon>
        <taxon>Malvoideae</taxon>
        <taxon>Gossypium</taxon>
    </lineage>
</organism>
<evidence type="ECO:0000313" key="5">
    <source>
        <dbReference type="Proteomes" id="UP000325315"/>
    </source>
</evidence>
<evidence type="ECO:0000256" key="1">
    <source>
        <dbReference type="SAM" id="Coils"/>
    </source>
</evidence>
<evidence type="ECO:0000259" key="3">
    <source>
        <dbReference type="Pfam" id="PF03732"/>
    </source>
</evidence>
<dbReference type="OrthoDB" id="1750196at2759"/>
<feature type="compositionally biased region" description="Low complexity" evidence="2">
    <location>
        <begin position="84"/>
        <end position="95"/>
    </location>
</feature>
<feature type="domain" description="Retrotransposon gag" evidence="3">
    <location>
        <begin position="196"/>
        <end position="278"/>
    </location>
</feature>
<comment type="caution">
    <text evidence="4">The sequence shown here is derived from an EMBL/GenBank/DDBJ whole genome shotgun (WGS) entry which is preliminary data.</text>
</comment>
<evidence type="ECO:0000256" key="2">
    <source>
        <dbReference type="SAM" id="MobiDB-lite"/>
    </source>
</evidence>
<dbReference type="Pfam" id="PF03732">
    <property type="entry name" value="Retrotrans_gag"/>
    <property type="match status" value="1"/>
</dbReference>
<dbReference type="PANTHER" id="PTHR32108">
    <property type="entry name" value="DNA-DIRECTED RNA POLYMERASE SUBUNIT ALPHA"/>
    <property type="match status" value="1"/>
</dbReference>
<reference evidence="5" key="1">
    <citation type="journal article" date="2019" name="Plant Biotechnol. J.">
        <title>Genome sequencing of the Australian wild diploid species Gossypium australe highlights disease resistance and delayed gland morphogenesis.</title>
        <authorList>
            <person name="Cai Y."/>
            <person name="Cai X."/>
            <person name="Wang Q."/>
            <person name="Wang P."/>
            <person name="Zhang Y."/>
            <person name="Cai C."/>
            <person name="Xu Y."/>
            <person name="Wang K."/>
            <person name="Zhou Z."/>
            <person name="Wang C."/>
            <person name="Geng S."/>
            <person name="Li B."/>
            <person name="Dong Q."/>
            <person name="Hou Y."/>
            <person name="Wang H."/>
            <person name="Ai P."/>
            <person name="Liu Z."/>
            <person name="Yi F."/>
            <person name="Sun M."/>
            <person name="An G."/>
            <person name="Cheng J."/>
            <person name="Zhang Y."/>
            <person name="Shi Q."/>
            <person name="Xie Y."/>
            <person name="Shi X."/>
            <person name="Chang Y."/>
            <person name="Huang F."/>
            <person name="Chen Y."/>
            <person name="Hong S."/>
            <person name="Mi L."/>
            <person name="Sun Q."/>
            <person name="Zhang L."/>
            <person name="Zhou B."/>
            <person name="Peng R."/>
            <person name="Zhang X."/>
            <person name="Liu F."/>
        </authorList>
    </citation>
    <scope>NUCLEOTIDE SEQUENCE [LARGE SCALE GENOMIC DNA]</scope>
    <source>
        <strain evidence="5">cv. PA1801</strain>
    </source>
</reference>
<dbReference type="Proteomes" id="UP000325315">
    <property type="component" value="Unassembled WGS sequence"/>
</dbReference>
<sequence>MDQRLERLEQIQKEMQEQMQAQMQEQLVKIQQDMTDKMMEYQRNMISQMTQMTQLLNGLMDKGKSPMINAEENTEYPQHPLADSGSNPGNNSNNPIVPDLDEIAEGERTKVELPKQLEDRCKRLEEKFKAIESADSCYEVDAKDLSLVPDLVLLYKFKMPGFEKYNGTSCPEAHITMFCRRMTGYINNDQLLIHCFHDNLVGAAAKCYNQLTRSQIGAWKDLAQAFIKQYSHVTDIAPDRITLQNMEKKTNESFRQYAQRWREVTTQVQPTLLEKETTMLFINTLKASFITHMLGSTTKSFSDIVMTREMIENAVKSGRIEAGKSDKRMATKKKENEVNNTNMGYSKLITVNQPKTVTTRYQGSLRRESGIRQNTEKLQFTPIPMTYKELYQSLFDAHVVSPPLPETDATSIPKMKYEPGSVLDNGTVEEIPIVFRAYLE</sequence>
<feature type="region of interest" description="Disordered" evidence="2">
    <location>
        <begin position="76"/>
        <end position="99"/>
    </location>
</feature>
<keyword evidence="1" id="KW-0175">Coiled coil</keyword>
<protein>
    <submittedName>
        <fullName evidence="4">Gag-pro-like protein</fullName>
    </submittedName>
</protein>
<proteinExistence type="predicted"/>
<name>A0A5B6WNC8_9ROSI</name>
<evidence type="ECO:0000313" key="4">
    <source>
        <dbReference type="EMBL" id="KAA3482485.1"/>
    </source>
</evidence>
<dbReference type="InterPro" id="IPR005162">
    <property type="entry name" value="Retrotrans_gag_dom"/>
</dbReference>
<feature type="coiled-coil region" evidence="1">
    <location>
        <begin position="1"/>
        <end position="33"/>
    </location>
</feature>
<dbReference type="EMBL" id="SMMG02000002">
    <property type="protein sequence ID" value="KAA3482485.1"/>
    <property type="molecule type" value="Genomic_DNA"/>
</dbReference>
<gene>
    <name evidence="4" type="ORF">EPI10_004726</name>
</gene>